<feature type="region of interest" description="Disordered" evidence="1">
    <location>
        <begin position="15"/>
        <end position="37"/>
    </location>
</feature>
<name>A0A556V532_BAGYA</name>
<keyword evidence="3" id="KW-1185">Reference proteome</keyword>
<accession>A0A556V532</accession>
<organism evidence="2 3">
    <name type="scientific">Bagarius yarrelli</name>
    <name type="common">Goonch</name>
    <name type="synonym">Bagrus yarrelli</name>
    <dbReference type="NCBI Taxonomy" id="175774"/>
    <lineage>
        <taxon>Eukaryota</taxon>
        <taxon>Metazoa</taxon>
        <taxon>Chordata</taxon>
        <taxon>Craniata</taxon>
        <taxon>Vertebrata</taxon>
        <taxon>Euteleostomi</taxon>
        <taxon>Actinopterygii</taxon>
        <taxon>Neopterygii</taxon>
        <taxon>Teleostei</taxon>
        <taxon>Ostariophysi</taxon>
        <taxon>Siluriformes</taxon>
        <taxon>Sisoridae</taxon>
        <taxon>Sisorinae</taxon>
        <taxon>Bagarius</taxon>
    </lineage>
</organism>
<sequence length="92" mass="10060">MAVASSICFGCLGDQRKGGGGLTRQHSRLAGEEPSENVSALRMLEFKKGNGHGAEMRGRKRKGQRGQKKEEYIARCAPLPSSCLKSRQRAQK</sequence>
<dbReference type="Proteomes" id="UP000319801">
    <property type="component" value="Unassembled WGS sequence"/>
</dbReference>
<evidence type="ECO:0000313" key="3">
    <source>
        <dbReference type="Proteomes" id="UP000319801"/>
    </source>
</evidence>
<gene>
    <name evidence="2" type="ORF">Baya_13219</name>
</gene>
<comment type="caution">
    <text evidence="2">The sequence shown here is derived from an EMBL/GenBank/DDBJ whole genome shotgun (WGS) entry which is preliminary data.</text>
</comment>
<dbReference type="EMBL" id="VCAZ01000123">
    <property type="protein sequence ID" value="TSV15233.1"/>
    <property type="molecule type" value="Genomic_DNA"/>
</dbReference>
<evidence type="ECO:0000256" key="1">
    <source>
        <dbReference type="SAM" id="MobiDB-lite"/>
    </source>
</evidence>
<protein>
    <submittedName>
        <fullName evidence="2">Uncharacterized protein</fullName>
    </submittedName>
</protein>
<proteinExistence type="predicted"/>
<dbReference type="AlphaFoldDB" id="A0A556V532"/>
<reference evidence="2 3" key="1">
    <citation type="journal article" date="2019" name="Genome Biol. Evol.">
        <title>Whole-Genome Sequencing of the Giant Devil Catfish, Bagarius yarrelli.</title>
        <authorList>
            <person name="Jiang W."/>
            <person name="Lv Y."/>
            <person name="Cheng L."/>
            <person name="Yang K."/>
            <person name="Chao B."/>
            <person name="Wang X."/>
            <person name="Li Y."/>
            <person name="Pan X."/>
            <person name="You X."/>
            <person name="Zhang Y."/>
            <person name="Yang J."/>
            <person name="Li J."/>
            <person name="Zhang X."/>
            <person name="Liu S."/>
            <person name="Sun C."/>
            <person name="Yang J."/>
            <person name="Shi Q."/>
        </authorList>
    </citation>
    <scope>NUCLEOTIDE SEQUENCE [LARGE SCALE GENOMIC DNA]</scope>
    <source>
        <strain evidence="2">JWS20170419001</strain>
        <tissue evidence="2">Muscle</tissue>
    </source>
</reference>
<evidence type="ECO:0000313" key="2">
    <source>
        <dbReference type="EMBL" id="TSV15233.1"/>
    </source>
</evidence>
<feature type="region of interest" description="Disordered" evidence="1">
    <location>
        <begin position="49"/>
        <end position="70"/>
    </location>
</feature>